<evidence type="ECO:0000313" key="2">
    <source>
        <dbReference type="EMBL" id="TRZ19791.1"/>
    </source>
</evidence>
<feature type="compositionally biased region" description="Basic residues" evidence="1">
    <location>
        <begin position="87"/>
        <end position="97"/>
    </location>
</feature>
<gene>
    <name evidence="2" type="ORF">HGM15179_007357</name>
</gene>
<keyword evidence="3" id="KW-1185">Reference proteome</keyword>
<evidence type="ECO:0000256" key="1">
    <source>
        <dbReference type="SAM" id="MobiDB-lite"/>
    </source>
</evidence>
<name>A0A8K1GIY1_9PASS</name>
<comment type="caution">
    <text evidence="2">The sequence shown here is derived from an EMBL/GenBank/DDBJ whole genome shotgun (WGS) entry which is preliminary data.</text>
</comment>
<protein>
    <submittedName>
        <fullName evidence="2">Uncharacterized protein</fullName>
    </submittedName>
</protein>
<dbReference type="EMBL" id="SWJQ01000174">
    <property type="protein sequence ID" value="TRZ19791.1"/>
    <property type="molecule type" value="Genomic_DNA"/>
</dbReference>
<sequence>QPSLRAAPRPVPAGLGADKSPCPFFPPYLRAWLPRHYRICRPGSGAGAGAEPPVSAPRRDGPRAAARPRRHVSNFGETRPDPPLLPKPKKNKTKRRNKQESAEERRPGDNPGMGGTIRAEIPE</sequence>
<feature type="region of interest" description="Disordered" evidence="1">
    <location>
        <begin position="39"/>
        <end position="123"/>
    </location>
</feature>
<feature type="non-terminal residue" evidence="2">
    <location>
        <position position="1"/>
    </location>
</feature>
<feature type="non-terminal residue" evidence="2">
    <location>
        <position position="123"/>
    </location>
</feature>
<feature type="compositionally biased region" description="Basic and acidic residues" evidence="1">
    <location>
        <begin position="98"/>
        <end position="108"/>
    </location>
</feature>
<dbReference type="Proteomes" id="UP000796761">
    <property type="component" value="Unassembled WGS sequence"/>
</dbReference>
<proteinExistence type="predicted"/>
<feature type="region of interest" description="Disordered" evidence="1">
    <location>
        <begin position="1"/>
        <end position="21"/>
    </location>
</feature>
<reference evidence="2" key="1">
    <citation type="submission" date="2019-04" db="EMBL/GenBank/DDBJ databases">
        <title>Genome assembly of Zosterops borbonicus 15179.</title>
        <authorList>
            <person name="Leroy T."/>
            <person name="Anselmetti Y."/>
            <person name="Tilak M.-K."/>
            <person name="Nabholz B."/>
        </authorList>
    </citation>
    <scope>NUCLEOTIDE SEQUENCE</scope>
    <source>
        <strain evidence="2">HGM_15179</strain>
        <tissue evidence="2">Muscle</tissue>
    </source>
</reference>
<evidence type="ECO:0000313" key="3">
    <source>
        <dbReference type="Proteomes" id="UP000796761"/>
    </source>
</evidence>
<dbReference type="AlphaFoldDB" id="A0A8K1GIY1"/>
<organism evidence="2 3">
    <name type="scientific">Zosterops borbonicus</name>
    <dbReference type="NCBI Taxonomy" id="364589"/>
    <lineage>
        <taxon>Eukaryota</taxon>
        <taxon>Metazoa</taxon>
        <taxon>Chordata</taxon>
        <taxon>Craniata</taxon>
        <taxon>Vertebrata</taxon>
        <taxon>Euteleostomi</taxon>
        <taxon>Archelosauria</taxon>
        <taxon>Archosauria</taxon>
        <taxon>Dinosauria</taxon>
        <taxon>Saurischia</taxon>
        <taxon>Theropoda</taxon>
        <taxon>Coelurosauria</taxon>
        <taxon>Aves</taxon>
        <taxon>Neognathae</taxon>
        <taxon>Neoaves</taxon>
        <taxon>Telluraves</taxon>
        <taxon>Australaves</taxon>
        <taxon>Passeriformes</taxon>
        <taxon>Sylvioidea</taxon>
        <taxon>Zosteropidae</taxon>
        <taxon>Zosterops</taxon>
    </lineage>
</organism>
<accession>A0A8K1GIY1</accession>